<proteinExistence type="predicted"/>
<dbReference type="AlphaFoldDB" id="A0A5B7FMQ8"/>
<organism evidence="1 2">
    <name type="scientific">Portunus trituberculatus</name>
    <name type="common">Swimming crab</name>
    <name type="synonym">Neptunus trituberculatus</name>
    <dbReference type="NCBI Taxonomy" id="210409"/>
    <lineage>
        <taxon>Eukaryota</taxon>
        <taxon>Metazoa</taxon>
        <taxon>Ecdysozoa</taxon>
        <taxon>Arthropoda</taxon>
        <taxon>Crustacea</taxon>
        <taxon>Multicrustacea</taxon>
        <taxon>Malacostraca</taxon>
        <taxon>Eumalacostraca</taxon>
        <taxon>Eucarida</taxon>
        <taxon>Decapoda</taxon>
        <taxon>Pleocyemata</taxon>
        <taxon>Brachyura</taxon>
        <taxon>Eubrachyura</taxon>
        <taxon>Portunoidea</taxon>
        <taxon>Portunidae</taxon>
        <taxon>Portuninae</taxon>
        <taxon>Portunus</taxon>
    </lineage>
</organism>
<keyword evidence="2" id="KW-1185">Reference proteome</keyword>
<comment type="caution">
    <text evidence="1">The sequence shown here is derived from an EMBL/GenBank/DDBJ whole genome shotgun (WGS) entry which is preliminary data.</text>
</comment>
<dbReference type="EMBL" id="VSRR010007183">
    <property type="protein sequence ID" value="MPC46393.1"/>
    <property type="molecule type" value="Genomic_DNA"/>
</dbReference>
<reference evidence="1 2" key="1">
    <citation type="submission" date="2019-05" db="EMBL/GenBank/DDBJ databases">
        <title>Another draft genome of Portunus trituberculatus and its Hox gene families provides insights of decapod evolution.</title>
        <authorList>
            <person name="Jeong J.-H."/>
            <person name="Song I."/>
            <person name="Kim S."/>
            <person name="Choi T."/>
            <person name="Kim D."/>
            <person name="Ryu S."/>
            <person name="Kim W."/>
        </authorList>
    </citation>
    <scope>NUCLEOTIDE SEQUENCE [LARGE SCALE GENOMIC DNA]</scope>
    <source>
        <tissue evidence="1">Muscle</tissue>
    </source>
</reference>
<protein>
    <submittedName>
        <fullName evidence="1">Uncharacterized protein</fullName>
    </submittedName>
</protein>
<dbReference type="Proteomes" id="UP000324222">
    <property type="component" value="Unassembled WGS sequence"/>
</dbReference>
<sequence length="58" mass="6133">MVAVFLSPQALLGDLSRPLLIDSSTVSCPGLGERERACDPLLDGAGAVRRRAVTFKCC</sequence>
<gene>
    <name evidence="1" type="ORF">E2C01_040114</name>
</gene>
<evidence type="ECO:0000313" key="2">
    <source>
        <dbReference type="Proteomes" id="UP000324222"/>
    </source>
</evidence>
<name>A0A5B7FMQ8_PORTR</name>
<accession>A0A5B7FMQ8</accession>
<evidence type="ECO:0000313" key="1">
    <source>
        <dbReference type="EMBL" id="MPC46393.1"/>
    </source>
</evidence>